<feature type="domain" description="Aldehyde oxidase/xanthine dehydrogenase a/b hammerhead" evidence="1">
    <location>
        <begin position="212"/>
        <end position="291"/>
    </location>
</feature>
<comment type="caution">
    <text evidence="2">The sequence shown here is derived from an EMBL/GenBank/DDBJ whole genome shotgun (WGS) entry which is preliminary data.</text>
</comment>
<evidence type="ECO:0000313" key="3">
    <source>
        <dbReference type="Proteomes" id="UP000664096"/>
    </source>
</evidence>
<dbReference type="Gene3D" id="3.90.1170.50">
    <property type="entry name" value="Aldehyde oxidase/xanthine dehydrogenase, a/b hammerhead"/>
    <property type="match status" value="1"/>
</dbReference>
<dbReference type="InterPro" id="IPR000674">
    <property type="entry name" value="Ald_Oxase/Xan_DH_a/b"/>
</dbReference>
<dbReference type="InterPro" id="IPR046867">
    <property type="entry name" value="AldOxase/xan_DH_MoCoBD2"/>
</dbReference>
<reference evidence="2" key="1">
    <citation type="submission" date="2020-12" db="EMBL/GenBank/DDBJ databases">
        <title>Oil enriched cultivation method for isolating marine PHA-producing bacteria.</title>
        <authorList>
            <person name="Zheng W."/>
            <person name="Yu S."/>
            <person name="Huang Y."/>
        </authorList>
    </citation>
    <scope>NUCLEOTIDE SEQUENCE</scope>
    <source>
        <strain evidence="2">SY-2-12</strain>
    </source>
</reference>
<dbReference type="InterPro" id="IPR012368">
    <property type="entry name" value="OxRdtase_Mopterin-bd_su_IorB"/>
</dbReference>
<evidence type="ECO:0000313" key="2">
    <source>
        <dbReference type="EMBL" id="MBN9670549.1"/>
    </source>
</evidence>
<dbReference type="RefSeq" id="WP_207140027.1">
    <property type="nucleotide sequence ID" value="NZ_JAEKJZ010000001.1"/>
</dbReference>
<dbReference type="Proteomes" id="UP000664096">
    <property type="component" value="Unassembled WGS sequence"/>
</dbReference>
<dbReference type="Pfam" id="PF20256">
    <property type="entry name" value="MoCoBD_2"/>
    <property type="match status" value="2"/>
</dbReference>
<dbReference type="PIRSF" id="PIRSF036389">
    <property type="entry name" value="IOR_B"/>
    <property type="match status" value="1"/>
</dbReference>
<sequence>MQATINDAARLSRRSFLGASGAAAGAFTFGFSFPLASPGLARTSAPEVNAWVVVKPDETVVIRIARIEMGQGSLTGLSQLVAEELECDWDKVTFELVKPGKNSARNNVWGRQSTGGSRAIRGSHEYVRKGGATARAMLVEAAAREWGVPAGECSVSKGVITHDASGRSTTYGAVAKAANAITPPDEVILKDPADWTIAGQPVKRIDTMDKLNGALVYSTDVTFPDMLVAVPKACPVHGGKLVSFDASAITNMRGVEHVLRVDDETVAVVADTFWRAKTALDALPIEWDEGENAGVSSETIAEMLREGLTAETPYIGNEAGDAKGVLAGADRVIEADYSFPYLNHAPMEVLSATIRWTPERCEMWGATQVPESALSAMAEAAGLAPEACEVNVTRIGGSFGRRLQSDYVGMATRIARQIPNRYVKMMWTREEDMVQGRFHPVTQCRLRAAVDTDGNLEALHMRISGQSIAAYAFPGAMTENGDPFVFQGLNPDGDETAIGYTIPNLLVDHAMRNPHIRPGAWRGVNLNQNAVYLESFIDEIAHETGQDPLDFRRKLMANHPKHLAVLEAAARGVGWDTPPPEGIHRGLAQIMGFGSYVAAAAEVSVSDGWVKIHRIVAATDPGHVVNPQQVEAQVAGSFVYGLSAMLYGECTVRDGRIEQENFDTYNVMRLDEMPEVEVIAIPSGGFWGGVGEPTIAVAAPAVLNAIFAATGKRVRNMPLQNFDFRANPS</sequence>
<accession>A0A939ED88</accession>
<dbReference type="EMBL" id="JAEKJZ010000001">
    <property type="protein sequence ID" value="MBN9670549.1"/>
    <property type="molecule type" value="Genomic_DNA"/>
</dbReference>
<dbReference type="PANTHER" id="PTHR47495">
    <property type="entry name" value="ALDEHYDE DEHYDROGENASE"/>
    <property type="match status" value="1"/>
</dbReference>
<protein>
    <submittedName>
        <fullName evidence="2">Xanthine dehydrogenase family protein molybdopterin-binding subunit</fullName>
    </submittedName>
</protein>
<gene>
    <name evidence="2" type="ORF">JF539_09385</name>
</gene>
<dbReference type="InterPro" id="IPR037165">
    <property type="entry name" value="AldOxase/xan_DH_Mopterin-bd_sf"/>
</dbReference>
<dbReference type="PROSITE" id="PS51318">
    <property type="entry name" value="TAT"/>
    <property type="match status" value="1"/>
</dbReference>
<dbReference type="PANTHER" id="PTHR47495:SF2">
    <property type="entry name" value="ALDEHYDE DEHYDROGENASE"/>
    <property type="match status" value="1"/>
</dbReference>
<dbReference type="InterPro" id="IPR019546">
    <property type="entry name" value="TAT_signal_bac_arc"/>
</dbReference>
<organism evidence="2 3">
    <name type="scientific">Roseibium aggregatum</name>
    <dbReference type="NCBI Taxonomy" id="187304"/>
    <lineage>
        <taxon>Bacteria</taxon>
        <taxon>Pseudomonadati</taxon>
        <taxon>Pseudomonadota</taxon>
        <taxon>Alphaproteobacteria</taxon>
        <taxon>Hyphomicrobiales</taxon>
        <taxon>Stappiaceae</taxon>
        <taxon>Roseibium</taxon>
    </lineage>
</organism>
<dbReference type="AlphaFoldDB" id="A0A939ED88"/>
<name>A0A939ED88_9HYPH</name>
<dbReference type="NCBIfam" id="TIGR01409">
    <property type="entry name" value="TAT_signal_seq"/>
    <property type="match status" value="1"/>
</dbReference>
<proteinExistence type="predicted"/>
<dbReference type="SUPFAM" id="SSF56003">
    <property type="entry name" value="Molybdenum cofactor-binding domain"/>
    <property type="match status" value="2"/>
</dbReference>
<dbReference type="InterPro" id="IPR052516">
    <property type="entry name" value="N-heterocyclic_Hydroxylase"/>
</dbReference>
<evidence type="ECO:0000259" key="1">
    <source>
        <dbReference type="SMART" id="SM01008"/>
    </source>
</evidence>
<dbReference type="InterPro" id="IPR008274">
    <property type="entry name" value="AldOxase/xan_DH_MoCoBD1"/>
</dbReference>
<dbReference type="InterPro" id="IPR006311">
    <property type="entry name" value="TAT_signal"/>
</dbReference>
<dbReference type="SMART" id="SM01008">
    <property type="entry name" value="Ald_Xan_dh_C"/>
    <property type="match status" value="1"/>
</dbReference>
<dbReference type="GO" id="GO:0016491">
    <property type="term" value="F:oxidoreductase activity"/>
    <property type="evidence" value="ECO:0007669"/>
    <property type="project" value="InterPro"/>
</dbReference>
<dbReference type="Pfam" id="PF02738">
    <property type="entry name" value="MoCoBD_1"/>
    <property type="match status" value="1"/>
</dbReference>
<dbReference type="Gene3D" id="3.30.365.10">
    <property type="entry name" value="Aldehyde oxidase/xanthine dehydrogenase, molybdopterin binding domain"/>
    <property type="match status" value="4"/>
</dbReference>